<dbReference type="EMBL" id="NJGI01000005">
    <property type="protein sequence ID" value="PGH20624.1"/>
    <property type="molecule type" value="Genomic_DNA"/>
</dbReference>
<dbReference type="RefSeq" id="WP_098703395.1">
    <property type="nucleotide sequence ID" value="NZ_NJGI01000005.1"/>
</dbReference>
<sequence>MFNREKFEKKGIVKDVTSIAGNVDKTAKNLVVGDVLAYDPTKKKWNKYVKATHNTGAFLLGIVKNDVDVTAADKTIAILTQGQVYRKDVAEATDENLFVLLAKQGIYLV</sequence>
<gene>
    <name evidence="1" type="ORF">RN96_10640</name>
</gene>
<evidence type="ECO:0000313" key="1">
    <source>
        <dbReference type="EMBL" id="PGH20624.1"/>
    </source>
</evidence>
<organism evidence="1 2">
    <name type="scientific">Fusobacterium nucleatum subsp. polymorphum</name>
    <name type="common">Fusobacterium polymorphum</name>
    <dbReference type="NCBI Taxonomy" id="76857"/>
    <lineage>
        <taxon>Bacteria</taxon>
        <taxon>Fusobacteriati</taxon>
        <taxon>Fusobacteriota</taxon>
        <taxon>Fusobacteriia</taxon>
        <taxon>Fusobacteriales</taxon>
        <taxon>Fusobacteriaceae</taxon>
        <taxon>Fusobacterium</taxon>
    </lineage>
</organism>
<evidence type="ECO:0000313" key="2">
    <source>
        <dbReference type="Proteomes" id="UP000222862"/>
    </source>
</evidence>
<protein>
    <recommendedName>
        <fullName evidence="3">Head decoration protein</fullName>
    </recommendedName>
</protein>
<comment type="caution">
    <text evidence="1">The sequence shown here is derived from an EMBL/GenBank/DDBJ whole genome shotgun (WGS) entry which is preliminary data.</text>
</comment>
<evidence type="ECO:0008006" key="3">
    <source>
        <dbReference type="Google" id="ProtNLM"/>
    </source>
</evidence>
<dbReference type="AlphaFoldDB" id="A0A2B7Y973"/>
<name>A0A2B7Y973_FUSNP</name>
<proteinExistence type="predicted"/>
<accession>A0A2B7Y973</accession>
<reference evidence="1 2" key="1">
    <citation type="submission" date="2017-06" db="EMBL/GenBank/DDBJ databases">
        <title>Genome sequencing of Fusobacterium nucleatum subsp. polymorphum KCOM 1232 (=ChDC F37).</title>
        <authorList>
            <person name="Kook J.-K."/>
            <person name="Park S.-N."/>
            <person name="Lim Y.K."/>
            <person name="Roh H."/>
        </authorList>
    </citation>
    <scope>NUCLEOTIDE SEQUENCE [LARGE SCALE GENOMIC DNA]</scope>
    <source>
        <strain evidence="2">KCOM 1232 ( ChDC F37)</strain>
    </source>
</reference>
<dbReference type="Proteomes" id="UP000222862">
    <property type="component" value="Unassembled WGS sequence"/>
</dbReference>